<dbReference type="Proteomes" id="UP000004358">
    <property type="component" value="Unassembled WGS sequence"/>
</dbReference>
<comment type="caution">
    <text evidence="1">The sequence shown here is derived from an EMBL/GenBank/DDBJ whole genome shotgun (WGS) entry which is preliminary data.</text>
</comment>
<organism evidence="1 2">
    <name type="scientific">Blastopirellula marina DSM 3645</name>
    <dbReference type="NCBI Taxonomy" id="314230"/>
    <lineage>
        <taxon>Bacteria</taxon>
        <taxon>Pseudomonadati</taxon>
        <taxon>Planctomycetota</taxon>
        <taxon>Planctomycetia</taxon>
        <taxon>Pirellulales</taxon>
        <taxon>Pirellulaceae</taxon>
        <taxon>Blastopirellula</taxon>
    </lineage>
</organism>
<gene>
    <name evidence="1" type="ORF">DSM3645_22149</name>
</gene>
<proteinExistence type="predicted"/>
<accession>A3ZUH8</accession>
<sequence length="28" mass="3384">MLPLVVDRLSDWPNMQLYKQRAVEPVRE</sequence>
<reference evidence="1 2" key="1">
    <citation type="submission" date="2006-02" db="EMBL/GenBank/DDBJ databases">
        <authorList>
            <person name="Amann R."/>
            <person name="Ferriera S."/>
            <person name="Johnson J."/>
            <person name="Kravitz S."/>
            <person name="Halpern A."/>
            <person name="Remington K."/>
            <person name="Beeson K."/>
            <person name="Tran B."/>
            <person name="Rogers Y.-H."/>
            <person name="Friedman R."/>
            <person name="Venter J.C."/>
        </authorList>
    </citation>
    <scope>NUCLEOTIDE SEQUENCE [LARGE SCALE GENOMIC DNA]</scope>
    <source>
        <strain evidence="1 2">DSM 3645</strain>
    </source>
</reference>
<dbReference type="AlphaFoldDB" id="A3ZUH8"/>
<evidence type="ECO:0000313" key="1">
    <source>
        <dbReference type="EMBL" id="EAQ79888.1"/>
    </source>
</evidence>
<dbReference type="EMBL" id="AANZ01000012">
    <property type="protein sequence ID" value="EAQ79888.1"/>
    <property type="molecule type" value="Genomic_DNA"/>
</dbReference>
<evidence type="ECO:0000313" key="2">
    <source>
        <dbReference type="Proteomes" id="UP000004358"/>
    </source>
</evidence>
<name>A3ZUH8_9BACT</name>
<dbReference type="HOGENOM" id="CLU_3412396_0_0_0"/>
<protein>
    <submittedName>
        <fullName evidence="1">Uncharacterized protein</fullName>
    </submittedName>
</protein>